<proteinExistence type="predicted"/>
<dbReference type="AlphaFoldDB" id="A0A9N9CYX4"/>
<comment type="caution">
    <text evidence="1">The sequence shown here is derived from an EMBL/GenBank/DDBJ whole genome shotgun (WGS) entry which is preliminary data.</text>
</comment>
<organism evidence="1 2">
    <name type="scientific">Funneliformis mosseae</name>
    <name type="common">Endomycorrhizal fungus</name>
    <name type="synonym">Glomus mosseae</name>
    <dbReference type="NCBI Taxonomy" id="27381"/>
    <lineage>
        <taxon>Eukaryota</taxon>
        <taxon>Fungi</taxon>
        <taxon>Fungi incertae sedis</taxon>
        <taxon>Mucoromycota</taxon>
        <taxon>Glomeromycotina</taxon>
        <taxon>Glomeromycetes</taxon>
        <taxon>Glomerales</taxon>
        <taxon>Glomeraceae</taxon>
        <taxon>Funneliformis</taxon>
    </lineage>
</organism>
<keyword evidence="2" id="KW-1185">Reference proteome</keyword>
<dbReference type="EMBL" id="CAJVPP010003129">
    <property type="protein sequence ID" value="CAG8621303.1"/>
    <property type="molecule type" value="Genomic_DNA"/>
</dbReference>
<accession>A0A9N9CYX4</accession>
<sequence length="50" mass="6056">MRFFGFWMQNGKSPKFHPTTSTQFIYIYDQCLEHHTLLKPSYQFGILTLR</sequence>
<gene>
    <name evidence="1" type="ORF">FMOSSE_LOCUS9999</name>
</gene>
<protein>
    <submittedName>
        <fullName evidence="1">8273_t:CDS:1</fullName>
    </submittedName>
</protein>
<evidence type="ECO:0000313" key="2">
    <source>
        <dbReference type="Proteomes" id="UP000789375"/>
    </source>
</evidence>
<dbReference type="Proteomes" id="UP000789375">
    <property type="component" value="Unassembled WGS sequence"/>
</dbReference>
<reference evidence="1" key="1">
    <citation type="submission" date="2021-06" db="EMBL/GenBank/DDBJ databases">
        <authorList>
            <person name="Kallberg Y."/>
            <person name="Tangrot J."/>
            <person name="Rosling A."/>
        </authorList>
    </citation>
    <scope>NUCLEOTIDE SEQUENCE</scope>
    <source>
        <strain evidence="1">87-6 pot B 2015</strain>
    </source>
</reference>
<name>A0A9N9CYX4_FUNMO</name>
<evidence type="ECO:0000313" key="1">
    <source>
        <dbReference type="EMBL" id="CAG8621303.1"/>
    </source>
</evidence>